<evidence type="ECO:0000256" key="2">
    <source>
        <dbReference type="ARBA" id="ARBA00022801"/>
    </source>
</evidence>
<name>A0A9D4LBU0_DREPO</name>
<evidence type="ECO:0000256" key="5">
    <source>
        <dbReference type="ARBA" id="ARBA00048336"/>
    </source>
</evidence>
<feature type="active site" description="Phosphocysteine intermediate" evidence="6">
    <location>
        <position position="143"/>
    </location>
</feature>
<dbReference type="InterPro" id="IPR020422">
    <property type="entry name" value="TYR_PHOSPHATASE_DUAL_dom"/>
</dbReference>
<feature type="domain" description="Tyrosine-protein phosphatase" evidence="8">
    <location>
        <begin position="49"/>
        <end position="198"/>
    </location>
</feature>
<organism evidence="10 11">
    <name type="scientific">Dreissena polymorpha</name>
    <name type="common">Zebra mussel</name>
    <name type="synonym">Mytilus polymorpha</name>
    <dbReference type="NCBI Taxonomy" id="45954"/>
    <lineage>
        <taxon>Eukaryota</taxon>
        <taxon>Metazoa</taxon>
        <taxon>Spiralia</taxon>
        <taxon>Lophotrochozoa</taxon>
        <taxon>Mollusca</taxon>
        <taxon>Bivalvia</taxon>
        <taxon>Autobranchia</taxon>
        <taxon>Heteroconchia</taxon>
        <taxon>Euheterodonta</taxon>
        <taxon>Imparidentia</taxon>
        <taxon>Neoheterodontei</taxon>
        <taxon>Myida</taxon>
        <taxon>Dreissenoidea</taxon>
        <taxon>Dreissenidae</taxon>
        <taxon>Dreissena</taxon>
    </lineage>
</organism>
<dbReference type="OrthoDB" id="426001at2759"/>
<evidence type="ECO:0000259" key="8">
    <source>
        <dbReference type="PROSITE" id="PS50054"/>
    </source>
</evidence>
<feature type="domain" description="Tyrosine specific protein phosphatases" evidence="9">
    <location>
        <begin position="119"/>
        <end position="177"/>
    </location>
</feature>
<dbReference type="GO" id="GO:0004722">
    <property type="term" value="F:protein serine/threonine phosphatase activity"/>
    <property type="evidence" value="ECO:0007669"/>
    <property type="project" value="UniProtKB-EC"/>
</dbReference>
<gene>
    <name evidence="10" type="ORF">DPMN_097811</name>
</gene>
<dbReference type="Proteomes" id="UP000828390">
    <property type="component" value="Unassembled WGS sequence"/>
</dbReference>
<dbReference type="PRINTS" id="PR01908">
    <property type="entry name" value="ADSPHPHTASE"/>
</dbReference>
<dbReference type="AlphaFoldDB" id="A0A9D4LBU0"/>
<evidence type="ECO:0000256" key="7">
    <source>
        <dbReference type="RuleBase" id="RU366038"/>
    </source>
</evidence>
<dbReference type="SMART" id="SM00195">
    <property type="entry name" value="DSPc"/>
    <property type="match status" value="1"/>
</dbReference>
<reference evidence="10" key="1">
    <citation type="journal article" date="2019" name="bioRxiv">
        <title>The Genome of the Zebra Mussel, Dreissena polymorpha: A Resource for Invasive Species Research.</title>
        <authorList>
            <person name="McCartney M.A."/>
            <person name="Auch B."/>
            <person name="Kono T."/>
            <person name="Mallez S."/>
            <person name="Zhang Y."/>
            <person name="Obille A."/>
            <person name="Becker A."/>
            <person name="Abrahante J.E."/>
            <person name="Garbe J."/>
            <person name="Badalamenti J.P."/>
            <person name="Herman A."/>
            <person name="Mangelson H."/>
            <person name="Liachko I."/>
            <person name="Sullivan S."/>
            <person name="Sone E.D."/>
            <person name="Koren S."/>
            <person name="Silverstein K.A.T."/>
            <person name="Beckman K.B."/>
            <person name="Gohl D.M."/>
        </authorList>
    </citation>
    <scope>NUCLEOTIDE SEQUENCE</scope>
    <source>
        <strain evidence="10">Duluth1</strain>
        <tissue evidence="10">Whole animal</tissue>
    </source>
</reference>
<protein>
    <recommendedName>
        <fullName evidence="7">Dual specificity protein phosphatase</fullName>
        <ecNumber evidence="7">3.1.3.16</ecNumber>
        <ecNumber evidence="7">3.1.3.48</ecNumber>
    </recommendedName>
</protein>
<dbReference type="GO" id="GO:0004725">
    <property type="term" value="F:protein tyrosine phosphatase activity"/>
    <property type="evidence" value="ECO:0007669"/>
    <property type="project" value="UniProtKB-EC"/>
</dbReference>
<evidence type="ECO:0000313" key="10">
    <source>
        <dbReference type="EMBL" id="KAH3855246.1"/>
    </source>
</evidence>
<dbReference type="PROSITE" id="PS50056">
    <property type="entry name" value="TYR_PHOSPHATASE_2"/>
    <property type="match status" value="1"/>
</dbReference>
<dbReference type="PROSITE" id="PS50054">
    <property type="entry name" value="TYR_PHOSPHATASE_DUAL"/>
    <property type="match status" value="1"/>
</dbReference>
<dbReference type="EC" id="3.1.3.48" evidence="7"/>
<comment type="catalytic activity">
    <reaction evidence="7">
        <text>O-phospho-L-tyrosyl-[protein] + H2O = L-tyrosyl-[protein] + phosphate</text>
        <dbReference type="Rhea" id="RHEA:10684"/>
        <dbReference type="Rhea" id="RHEA-COMP:10136"/>
        <dbReference type="Rhea" id="RHEA-COMP:20101"/>
        <dbReference type="ChEBI" id="CHEBI:15377"/>
        <dbReference type="ChEBI" id="CHEBI:43474"/>
        <dbReference type="ChEBI" id="CHEBI:46858"/>
        <dbReference type="ChEBI" id="CHEBI:61978"/>
        <dbReference type="EC" id="3.1.3.48"/>
    </reaction>
</comment>
<dbReference type="InterPro" id="IPR029021">
    <property type="entry name" value="Prot-tyrosine_phosphatase-like"/>
</dbReference>
<dbReference type="GO" id="GO:0033549">
    <property type="term" value="F:MAP kinase phosphatase activity"/>
    <property type="evidence" value="ECO:0007669"/>
    <property type="project" value="TreeGrafter"/>
</dbReference>
<dbReference type="SUPFAM" id="SSF52799">
    <property type="entry name" value="(Phosphotyrosine protein) phosphatases II"/>
    <property type="match status" value="1"/>
</dbReference>
<comment type="similarity">
    <text evidence="1 7">Belongs to the protein-tyrosine phosphatase family. Non-receptor class dual specificity subfamily.</text>
</comment>
<dbReference type="Pfam" id="PF00782">
    <property type="entry name" value="DSPc"/>
    <property type="match status" value="1"/>
</dbReference>
<keyword evidence="2 7" id="KW-0378">Hydrolase</keyword>
<evidence type="ECO:0000256" key="3">
    <source>
        <dbReference type="ARBA" id="ARBA00022912"/>
    </source>
</evidence>
<evidence type="ECO:0000256" key="1">
    <source>
        <dbReference type="ARBA" id="ARBA00008601"/>
    </source>
</evidence>
<dbReference type="InterPro" id="IPR020405">
    <property type="entry name" value="Atypical_DUSP_subfamA"/>
</dbReference>
<evidence type="ECO:0000313" key="11">
    <source>
        <dbReference type="Proteomes" id="UP000828390"/>
    </source>
</evidence>
<comment type="caution">
    <text evidence="10">The sequence shown here is derived from an EMBL/GenBank/DDBJ whole genome shotgun (WGS) entry which is preliminary data.</text>
</comment>
<dbReference type="PROSITE" id="PS00383">
    <property type="entry name" value="TYR_PHOSPHATASE_1"/>
    <property type="match status" value="1"/>
</dbReference>
<dbReference type="GO" id="GO:0043409">
    <property type="term" value="P:negative regulation of MAPK cascade"/>
    <property type="evidence" value="ECO:0007669"/>
    <property type="project" value="TreeGrafter"/>
</dbReference>
<dbReference type="GO" id="GO:0005737">
    <property type="term" value="C:cytoplasm"/>
    <property type="evidence" value="ECO:0007669"/>
    <property type="project" value="TreeGrafter"/>
</dbReference>
<dbReference type="PRINTS" id="PR01909">
    <property type="entry name" value="ADSPHPHTASEA"/>
</dbReference>
<dbReference type="GO" id="GO:0008138">
    <property type="term" value="F:protein tyrosine/serine/threonine phosphatase activity"/>
    <property type="evidence" value="ECO:0007669"/>
    <property type="project" value="UniProtKB-UniRule"/>
</dbReference>
<dbReference type="EMBL" id="JAIWYP010000003">
    <property type="protein sequence ID" value="KAH3855246.1"/>
    <property type="molecule type" value="Genomic_DNA"/>
</dbReference>
<dbReference type="InterPro" id="IPR000387">
    <property type="entry name" value="Tyr_Pase_dom"/>
</dbReference>
<keyword evidence="11" id="KW-1185">Reference proteome</keyword>
<evidence type="ECO:0000256" key="4">
    <source>
        <dbReference type="ARBA" id="ARBA00047761"/>
    </source>
</evidence>
<evidence type="ECO:0000259" key="9">
    <source>
        <dbReference type="PROSITE" id="PS50056"/>
    </source>
</evidence>
<dbReference type="PANTHER" id="PTHR45682">
    <property type="entry name" value="AGAP008228-PA"/>
    <property type="match status" value="1"/>
</dbReference>
<reference evidence="10" key="2">
    <citation type="submission" date="2020-11" db="EMBL/GenBank/DDBJ databases">
        <authorList>
            <person name="McCartney M.A."/>
            <person name="Auch B."/>
            <person name="Kono T."/>
            <person name="Mallez S."/>
            <person name="Becker A."/>
            <person name="Gohl D.M."/>
            <person name="Silverstein K.A.T."/>
            <person name="Koren S."/>
            <person name="Bechman K.B."/>
            <person name="Herman A."/>
            <person name="Abrahante J.E."/>
            <person name="Garbe J."/>
        </authorList>
    </citation>
    <scope>NUCLEOTIDE SEQUENCE</scope>
    <source>
        <strain evidence="10">Duluth1</strain>
        <tissue evidence="10">Whole animal</tissue>
    </source>
</reference>
<dbReference type="Gene3D" id="3.90.190.10">
    <property type="entry name" value="Protein tyrosine phosphatase superfamily"/>
    <property type="match status" value="1"/>
</dbReference>
<evidence type="ECO:0000256" key="6">
    <source>
        <dbReference type="PIRSR" id="PIRSR620405-1"/>
    </source>
</evidence>
<comment type="function">
    <text evidence="7">Dual specificity phosphatase able to dephosphorylate phosphotyrosine, phosphoserine and phosphothreonine residues, with a preference for phosphotyrosine as a substrate.</text>
</comment>
<dbReference type="InterPro" id="IPR000340">
    <property type="entry name" value="Dual-sp_phosphatase_cat-dom"/>
</dbReference>
<comment type="catalytic activity">
    <reaction evidence="4 7">
        <text>O-phospho-L-seryl-[protein] + H2O = L-seryl-[protein] + phosphate</text>
        <dbReference type="Rhea" id="RHEA:20629"/>
        <dbReference type="Rhea" id="RHEA-COMP:9863"/>
        <dbReference type="Rhea" id="RHEA-COMP:11604"/>
        <dbReference type="ChEBI" id="CHEBI:15377"/>
        <dbReference type="ChEBI" id="CHEBI:29999"/>
        <dbReference type="ChEBI" id="CHEBI:43474"/>
        <dbReference type="ChEBI" id="CHEBI:83421"/>
        <dbReference type="EC" id="3.1.3.16"/>
    </reaction>
</comment>
<sequence>MMSFSLKLYSRVREYMITSTDEQLHGNKSSSGNTSTFWMFTPPQAPTNSYDEVYPGVYCGDMKVALDNEHLNKIGITHIINCSQGKGSSETNTDSMFYQPAGIKFHGIKAQDSPTFNMTIFYKEAVEFMDKALKSGGKVFVHCSKGVSRSPTIVIAYLMMKCNMDLMSAMRTIRPKRKIHPNDGFIRQLCILNRELYGNSD</sequence>
<proteinExistence type="inferred from homology"/>
<keyword evidence="3 7" id="KW-0904">Protein phosphatase</keyword>
<comment type="catalytic activity">
    <reaction evidence="5 7">
        <text>O-phospho-L-threonyl-[protein] + H2O = L-threonyl-[protein] + phosphate</text>
        <dbReference type="Rhea" id="RHEA:47004"/>
        <dbReference type="Rhea" id="RHEA-COMP:11060"/>
        <dbReference type="Rhea" id="RHEA-COMP:11605"/>
        <dbReference type="ChEBI" id="CHEBI:15377"/>
        <dbReference type="ChEBI" id="CHEBI:30013"/>
        <dbReference type="ChEBI" id="CHEBI:43474"/>
        <dbReference type="ChEBI" id="CHEBI:61977"/>
        <dbReference type="EC" id="3.1.3.16"/>
    </reaction>
</comment>
<dbReference type="PANTHER" id="PTHR45682:SF1">
    <property type="entry name" value="DUAL SPECIFICITY PROTEIN PHOSPHATASE 3"/>
    <property type="match status" value="1"/>
</dbReference>
<dbReference type="InterPro" id="IPR016130">
    <property type="entry name" value="Tyr_Pase_AS"/>
</dbReference>
<dbReference type="EC" id="3.1.3.16" evidence="7"/>
<dbReference type="CDD" id="cd14515">
    <property type="entry name" value="DUSP3-like"/>
    <property type="match status" value="1"/>
</dbReference>
<accession>A0A9D4LBU0</accession>